<dbReference type="InterPro" id="IPR005119">
    <property type="entry name" value="LysR_subst-bd"/>
</dbReference>
<dbReference type="Proteomes" id="UP000029986">
    <property type="component" value="Chromosome"/>
</dbReference>
<feature type="domain" description="HTH lysR-type" evidence="5">
    <location>
        <begin position="1"/>
        <end position="58"/>
    </location>
</feature>
<evidence type="ECO:0000256" key="2">
    <source>
        <dbReference type="ARBA" id="ARBA00023015"/>
    </source>
</evidence>
<keyword evidence="4" id="KW-0804">Transcription</keyword>
<dbReference type="GO" id="GO:0003700">
    <property type="term" value="F:DNA-binding transcription factor activity"/>
    <property type="evidence" value="ECO:0007669"/>
    <property type="project" value="InterPro"/>
</dbReference>
<dbReference type="OrthoDB" id="5289754at2"/>
<accession>A0A097QZ11</accession>
<organism evidence="6 7">
    <name type="scientific">Hafnia alvei FB1</name>
    <dbReference type="NCBI Taxonomy" id="1453496"/>
    <lineage>
        <taxon>Bacteria</taxon>
        <taxon>Pseudomonadati</taxon>
        <taxon>Pseudomonadota</taxon>
        <taxon>Gammaproteobacteria</taxon>
        <taxon>Enterobacterales</taxon>
        <taxon>Hafniaceae</taxon>
        <taxon>Hafnia</taxon>
    </lineage>
</organism>
<evidence type="ECO:0000313" key="6">
    <source>
        <dbReference type="EMBL" id="AIU71713.1"/>
    </source>
</evidence>
<evidence type="ECO:0000256" key="3">
    <source>
        <dbReference type="ARBA" id="ARBA00023125"/>
    </source>
</evidence>
<dbReference type="EMBL" id="CP009706">
    <property type="protein sequence ID" value="AIU71713.1"/>
    <property type="molecule type" value="Genomic_DNA"/>
</dbReference>
<dbReference type="HOGENOM" id="CLU_039613_6_4_6"/>
<keyword evidence="2" id="KW-0805">Transcription regulation</keyword>
<sequence length="290" mass="32286">MELRHLRYFVAVAQTGHFTRAAEQLGISQPPLSQQIQRLEHEVGTPLIKRLTRGIELTETGRTLYKDACEIIKLTDAALERARNVARGISGTVNIGFACSTAFNPAVFSLLHSFRENYPMMHLQPQEKEMSGLMNALEEGNIDFAFIRLPCERSKDFMCRVIDTEEMMVALPRQHPLSRNSAVSLIDLKDESLITFPREVAPSLYDQTIHACEVAGFSPNLGQQSPQLTSAISMVGGGFGMAIVPDSLSKIDEKNVVCLKLKNTRLTSDIAIAWRRGDSSHIILHLLNLL</sequence>
<dbReference type="GO" id="GO:0032993">
    <property type="term" value="C:protein-DNA complex"/>
    <property type="evidence" value="ECO:0007669"/>
    <property type="project" value="TreeGrafter"/>
</dbReference>
<name>A0A097QZ11_HAFAL</name>
<dbReference type="Pfam" id="PF03466">
    <property type="entry name" value="LysR_substrate"/>
    <property type="match status" value="1"/>
</dbReference>
<dbReference type="SUPFAM" id="SSF53850">
    <property type="entry name" value="Periplasmic binding protein-like II"/>
    <property type="match status" value="1"/>
</dbReference>
<dbReference type="InterPro" id="IPR036390">
    <property type="entry name" value="WH_DNA-bd_sf"/>
</dbReference>
<dbReference type="InterPro" id="IPR036388">
    <property type="entry name" value="WH-like_DNA-bd_sf"/>
</dbReference>
<dbReference type="PRINTS" id="PR00039">
    <property type="entry name" value="HTHLYSR"/>
</dbReference>
<proteinExistence type="inferred from homology"/>
<dbReference type="GO" id="GO:0003677">
    <property type="term" value="F:DNA binding"/>
    <property type="evidence" value="ECO:0007669"/>
    <property type="project" value="UniProtKB-KW"/>
</dbReference>
<reference evidence="6 7" key="1">
    <citation type="journal article" date="2014" name="Gut Pathog.">
        <title>Gene clusters of Hafnia alvei strain FB1 important in survival and pathogenesis: a draft genome perspective.</title>
        <authorList>
            <person name="Tan J.Y."/>
            <person name="Yin W.F."/>
            <person name="Chan K.G."/>
        </authorList>
    </citation>
    <scope>NUCLEOTIDE SEQUENCE [LARGE SCALE GENOMIC DNA]</scope>
    <source>
        <strain evidence="6 7">FB1</strain>
    </source>
</reference>
<dbReference type="Pfam" id="PF00126">
    <property type="entry name" value="HTH_1"/>
    <property type="match status" value="1"/>
</dbReference>
<gene>
    <name evidence="6" type="ORF">AT03_04395</name>
</gene>
<dbReference type="PANTHER" id="PTHR30346">
    <property type="entry name" value="TRANSCRIPTIONAL DUAL REGULATOR HCAR-RELATED"/>
    <property type="match status" value="1"/>
</dbReference>
<dbReference type="InterPro" id="IPR000847">
    <property type="entry name" value="LysR_HTH_N"/>
</dbReference>
<evidence type="ECO:0000256" key="1">
    <source>
        <dbReference type="ARBA" id="ARBA00009437"/>
    </source>
</evidence>
<dbReference type="RefSeq" id="WP_025799174.1">
    <property type="nucleotide sequence ID" value="NZ_CP009706.1"/>
</dbReference>
<dbReference type="eggNOG" id="COG0583">
    <property type="taxonomic scope" value="Bacteria"/>
</dbReference>
<dbReference type="Gene3D" id="3.40.190.10">
    <property type="entry name" value="Periplasmic binding protein-like II"/>
    <property type="match status" value="2"/>
</dbReference>
<dbReference type="PANTHER" id="PTHR30346:SF30">
    <property type="entry name" value="SMALL NEUTRAL PROTEASE REGULATORY PROTEIN"/>
    <property type="match status" value="1"/>
</dbReference>
<dbReference type="FunFam" id="1.10.10.10:FF:000001">
    <property type="entry name" value="LysR family transcriptional regulator"/>
    <property type="match status" value="1"/>
</dbReference>
<dbReference type="Gene3D" id="1.10.10.10">
    <property type="entry name" value="Winged helix-like DNA-binding domain superfamily/Winged helix DNA-binding domain"/>
    <property type="match status" value="1"/>
</dbReference>
<evidence type="ECO:0000313" key="7">
    <source>
        <dbReference type="Proteomes" id="UP000029986"/>
    </source>
</evidence>
<dbReference type="KEGG" id="hav:AT03_04395"/>
<evidence type="ECO:0000256" key="4">
    <source>
        <dbReference type="ARBA" id="ARBA00023163"/>
    </source>
</evidence>
<protein>
    <submittedName>
        <fullName evidence="6">Transcriptional regulator</fullName>
    </submittedName>
</protein>
<dbReference type="SUPFAM" id="SSF46785">
    <property type="entry name" value="Winged helix' DNA-binding domain"/>
    <property type="match status" value="1"/>
</dbReference>
<dbReference type="PATRIC" id="fig|1453496.5.peg.878"/>
<evidence type="ECO:0000259" key="5">
    <source>
        <dbReference type="PROSITE" id="PS50931"/>
    </source>
</evidence>
<comment type="similarity">
    <text evidence="1">Belongs to the LysR transcriptional regulatory family.</text>
</comment>
<keyword evidence="3" id="KW-0238">DNA-binding</keyword>
<keyword evidence="7" id="KW-1185">Reference proteome</keyword>
<dbReference type="AlphaFoldDB" id="A0A097QZ11"/>
<dbReference type="PROSITE" id="PS50931">
    <property type="entry name" value="HTH_LYSR"/>
    <property type="match status" value="1"/>
</dbReference>